<dbReference type="Pfam" id="PF13520">
    <property type="entry name" value="AA_permease_2"/>
    <property type="match status" value="1"/>
</dbReference>
<dbReference type="GO" id="GO:0015171">
    <property type="term" value="F:amino acid transmembrane transporter activity"/>
    <property type="evidence" value="ECO:0007669"/>
    <property type="project" value="TreeGrafter"/>
</dbReference>
<dbReference type="KEGG" id="vde:111247597"/>
<dbReference type="PANTHER" id="PTHR43243">
    <property type="entry name" value="INNER MEMBRANE TRANSPORTER YGJI-RELATED"/>
    <property type="match status" value="1"/>
</dbReference>
<dbReference type="PIRSF" id="PIRSF006060">
    <property type="entry name" value="AA_transporter"/>
    <property type="match status" value="1"/>
</dbReference>
<feature type="domain" description="Cationic amino acid transporter C-terminal" evidence="7">
    <location>
        <begin position="568"/>
        <end position="618"/>
    </location>
</feature>
<dbReference type="GeneID" id="111247597"/>
<accession>A0A7M7JNI3</accession>
<protein>
    <recommendedName>
        <fullName evidence="7">Cationic amino acid transporter C-terminal domain-containing protein</fullName>
    </recommendedName>
</protein>
<reference evidence="8" key="1">
    <citation type="submission" date="2021-01" db="UniProtKB">
        <authorList>
            <consortium name="EnsemblMetazoa"/>
        </authorList>
    </citation>
    <scope>IDENTIFICATION</scope>
</reference>
<feature type="transmembrane region" description="Helical" evidence="6">
    <location>
        <begin position="529"/>
        <end position="552"/>
    </location>
</feature>
<feature type="transmembrane region" description="Helical" evidence="6">
    <location>
        <begin position="498"/>
        <end position="517"/>
    </location>
</feature>
<name>A0A7M7JNI3_VARDE</name>
<dbReference type="InParanoid" id="A0A7M7JNI3"/>
<keyword evidence="2" id="KW-0813">Transport</keyword>
<dbReference type="InterPro" id="IPR029485">
    <property type="entry name" value="CAT_C"/>
</dbReference>
<feature type="transmembrane region" description="Helical" evidence="6">
    <location>
        <begin position="596"/>
        <end position="615"/>
    </location>
</feature>
<feature type="transmembrane region" description="Helical" evidence="6">
    <location>
        <begin position="92"/>
        <end position="110"/>
    </location>
</feature>
<evidence type="ECO:0000259" key="7">
    <source>
        <dbReference type="Pfam" id="PF13906"/>
    </source>
</evidence>
<feature type="transmembrane region" description="Helical" evidence="6">
    <location>
        <begin position="235"/>
        <end position="255"/>
    </location>
</feature>
<evidence type="ECO:0000256" key="3">
    <source>
        <dbReference type="ARBA" id="ARBA00022692"/>
    </source>
</evidence>
<evidence type="ECO:0000256" key="2">
    <source>
        <dbReference type="ARBA" id="ARBA00022448"/>
    </source>
</evidence>
<keyword evidence="5 6" id="KW-0472">Membrane</keyword>
<dbReference type="PANTHER" id="PTHR43243:SF4">
    <property type="entry name" value="CATIONIC AMINO ACID TRANSPORTER 4"/>
    <property type="match status" value="1"/>
</dbReference>
<evidence type="ECO:0000256" key="6">
    <source>
        <dbReference type="SAM" id="Phobius"/>
    </source>
</evidence>
<dbReference type="FunCoup" id="A0A7M7JNI3">
    <property type="interactions" value="76"/>
</dbReference>
<keyword evidence="9" id="KW-1185">Reference proteome</keyword>
<dbReference type="GO" id="GO:0005886">
    <property type="term" value="C:plasma membrane"/>
    <property type="evidence" value="ECO:0007669"/>
    <property type="project" value="TreeGrafter"/>
</dbReference>
<organism evidence="8 9">
    <name type="scientific">Varroa destructor</name>
    <name type="common">Honeybee mite</name>
    <dbReference type="NCBI Taxonomy" id="109461"/>
    <lineage>
        <taxon>Eukaryota</taxon>
        <taxon>Metazoa</taxon>
        <taxon>Ecdysozoa</taxon>
        <taxon>Arthropoda</taxon>
        <taxon>Chelicerata</taxon>
        <taxon>Arachnida</taxon>
        <taxon>Acari</taxon>
        <taxon>Parasitiformes</taxon>
        <taxon>Mesostigmata</taxon>
        <taxon>Gamasina</taxon>
        <taxon>Dermanyssoidea</taxon>
        <taxon>Varroidae</taxon>
        <taxon>Varroa</taxon>
    </lineage>
</organism>
<dbReference type="Pfam" id="PF13906">
    <property type="entry name" value="AA_permease_C"/>
    <property type="match status" value="1"/>
</dbReference>
<dbReference type="RefSeq" id="XP_022654438.1">
    <property type="nucleotide sequence ID" value="XM_022798703.1"/>
</dbReference>
<evidence type="ECO:0000313" key="9">
    <source>
        <dbReference type="Proteomes" id="UP000594260"/>
    </source>
</evidence>
<evidence type="ECO:0000256" key="4">
    <source>
        <dbReference type="ARBA" id="ARBA00022989"/>
    </source>
</evidence>
<feature type="transmembrane region" description="Helical" evidence="6">
    <location>
        <begin position="572"/>
        <end position="590"/>
    </location>
</feature>
<dbReference type="OMA" id="REERHGW"/>
<dbReference type="Proteomes" id="UP000594260">
    <property type="component" value="Unplaced"/>
</dbReference>
<sequence length="625" mass="68357">MWIINMLSRKKEVSTMDIMSTNLKRCLTSYDVTLLGIGHMLGSGIYVLSPSIARGTTGPALILSYLIAGVASLLAALAYADFGVRYPRSGSAYSYVYYSIGEFWAFFVGWNVLLENMLATAACVRACSAYIDSLTGYVVFNGTRAIMGEFSTTDPYLSEVPDFLAFAILMGFVIFMTFGVKTTSGLNNTLVGINVVVLATVVGVGFYYADFDNWKYHENNANFVKEDHPEFINGFMPYGISGVLQASAQCFYAYVGFDAIAASGEEALNPQKSLPVATIVSMAIVTTLYVLVAAVLTLMMYFADISSTSGLLEALKFHQAYWAQYIVSAGALAGMSTVIMATVFAMTRVGYAMAEDGLLFTSFSIVLNKSQVPVVSMYVLSLLSAICACMLNTEALVDMLSIGTLLAYMIVACALLISKYTPLDVVIELENSSARDGPELIDSSRPSTVHTFPEDLQISDGLHCITVMNASPTDLHGLKPSFRFLRQFLPSSYGQRQLVVVCLAITFIATILAAFIVKYNRYIANGPTWMVYLGWTIASISVITIIICGLLIFAHELPGNSNFSNDQYSMPWVPILPIFSIIFNAGLIVTLDLITWIRLIIWLAIGSAVYFGYGIHHSRLNRKKK</sequence>
<feature type="transmembrane region" description="Helical" evidence="6">
    <location>
        <begin position="322"/>
        <end position="351"/>
    </location>
</feature>
<dbReference type="EnsemblMetazoa" id="XM_022798703">
    <property type="protein sequence ID" value="XP_022654438"/>
    <property type="gene ID" value="LOC111247597"/>
</dbReference>
<comment type="subcellular location">
    <subcellularLocation>
        <location evidence="1">Membrane</location>
        <topology evidence="1">Multi-pass membrane protein</topology>
    </subcellularLocation>
</comment>
<feature type="transmembrane region" description="Helical" evidence="6">
    <location>
        <begin position="399"/>
        <end position="417"/>
    </location>
</feature>
<feature type="transmembrane region" description="Helical" evidence="6">
    <location>
        <begin position="163"/>
        <end position="180"/>
    </location>
</feature>
<dbReference type="OrthoDB" id="3900342at2759"/>
<feature type="transmembrane region" description="Helical" evidence="6">
    <location>
        <begin position="276"/>
        <end position="302"/>
    </location>
</feature>
<feature type="transmembrane region" description="Helical" evidence="6">
    <location>
        <begin position="60"/>
        <end position="80"/>
    </location>
</feature>
<dbReference type="AlphaFoldDB" id="A0A7M7JNI3"/>
<proteinExistence type="predicted"/>
<feature type="transmembrane region" description="Helical" evidence="6">
    <location>
        <begin position="27"/>
        <end position="48"/>
    </location>
</feature>
<dbReference type="InterPro" id="IPR002293">
    <property type="entry name" value="AA/rel_permease1"/>
</dbReference>
<feature type="transmembrane region" description="Helical" evidence="6">
    <location>
        <begin position="189"/>
        <end position="209"/>
    </location>
</feature>
<evidence type="ECO:0000256" key="5">
    <source>
        <dbReference type="ARBA" id="ARBA00023136"/>
    </source>
</evidence>
<keyword evidence="3 6" id="KW-0812">Transmembrane</keyword>
<dbReference type="Gene3D" id="1.20.1740.10">
    <property type="entry name" value="Amino acid/polyamine transporter I"/>
    <property type="match status" value="2"/>
</dbReference>
<keyword evidence="4 6" id="KW-1133">Transmembrane helix</keyword>
<evidence type="ECO:0000256" key="1">
    <source>
        <dbReference type="ARBA" id="ARBA00004141"/>
    </source>
</evidence>
<evidence type="ECO:0000313" key="8">
    <source>
        <dbReference type="EnsemblMetazoa" id="XP_022654438"/>
    </source>
</evidence>